<keyword evidence="6 7" id="KW-0472">Membrane</keyword>
<comment type="caution">
    <text evidence="8">The sequence shown here is derived from an EMBL/GenBank/DDBJ whole genome shotgun (WGS) entry which is preliminary data.</text>
</comment>
<gene>
    <name evidence="8" type="ORF">IEN85_10395</name>
</gene>
<dbReference type="InterPro" id="IPR032808">
    <property type="entry name" value="DoxX"/>
</dbReference>
<feature type="transmembrane region" description="Helical" evidence="7">
    <location>
        <begin position="114"/>
        <end position="137"/>
    </location>
</feature>
<protein>
    <submittedName>
        <fullName evidence="8">DoxX family protein</fullName>
    </submittedName>
</protein>
<dbReference type="PANTHER" id="PTHR33452">
    <property type="entry name" value="OXIDOREDUCTASE CATD-RELATED"/>
    <property type="match status" value="1"/>
</dbReference>
<feature type="transmembrane region" description="Helical" evidence="7">
    <location>
        <begin position="46"/>
        <end position="65"/>
    </location>
</feature>
<sequence length="146" mass="16112">MSKDFSDLVFRILFSLIFIGLGGEHLVSDDLIQKLMPEWVPSPRLVSIFCGLVLFVGGGMIAIGYRLKAAALILGTFLVAVTALVHAPALQGHFSPVACPEDQWMWDTLQRSNFVKNLCLLGVCAMLPFYSAGKWSLEAFLEARKH</sequence>
<dbReference type="Pfam" id="PF07681">
    <property type="entry name" value="DoxX"/>
    <property type="match status" value="1"/>
</dbReference>
<evidence type="ECO:0000256" key="2">
    <source>
        <dbReference type="ARBA" id="ARBA00006679"/>
    </source>
</evidence>
<keyword evidence="9" id="KW-1185">Reference proteome</keyword>
<evidence type="ECO:0000256" key="4">
    <source>
        <dbReference type="ARBA" id="ARBA00022692"/>
    </source>
</evidence>
<dbReference type="AlphaFoldDB" id="A0A927F7H7"/>
<dbReference type="Proteomes" id="UP000622317">
    <property type="component" value="Unassembled WGS sequence"/>
</dbReference>
<dbReference type="InterPro" id="IPR051907">
    <property type="entry name" value="DoxX-like_oxidoreductase"/>
</dbReference>
<accession>A0A927F7H7</accession>
<evidence type="ECO:0000313" key="9">
    <source>
        <dbReference type="Proteomes" id="UP000622317"/>
    </source>
</evidence>
<dbReference type="PANTHER" id="PTHR33452:SF1">
    <property type="entry name" value="INNER MEMBRANE PROTEIN YPHA-RELATED"/>
    <property type="match status" value="1"/>
</dbReference>
<dbReference type="RefSeq" id="WP_191617026.1">
    <property type="nucleotide sequence ID" value="NZ_JACYFG010000022.1"/>
</dbReference>
<evidence type="ECO:0000256" key="7">
    <source>
        <dbReference type="SAM" id="Phobius"/>
    </source>
</evidence>
<comment type="subcellular location">
    <subcellularLocation>
        <location evidence="1">Cell membrane</location>
        <topology evidence="1">Multi-pass membrane protein</topology>
    </subcellularLocation>
</comment>
<dbReference type="GO" id="GO:0005886">
    <property type="term" value="C:plasma membrane"/>
    <property type="evidence" value="ECO:0007669"/>
    <property type="project" value="UniProtKB-SubCell"/>
</dbReference>
<comment type="similarity">
    <text evidence="2">Belongs to the DoxX family.</text>
</comment>
<organism evidence="8 9">
    <name type="scientific">Pelagicoccus enzymogenes</name>
    <dbReference type="NCBI Taxonomy" id="2773457"/>
    <lineage>
        <taxon>Bacteria</taxon>
        <taxon>Pseudomonadati</taxon>
        <taxon>Verrucomicrobiota</taxon>
        <taxon>Opitutia</taxon>
        <taxon>Puniceicoccales</taxon>
        <taxon>Pelagicoccaceae</taxon>
        <taxon>Pelagicoccus</taxon>
    </lineage>
</organism>
<dbReference type="EMBL" id="JACYFG010000022">
    <property type="protein sequence ID" value="MBD5779897.1"/>
    <property type="molecule type" value="Genomic_DNA"/>
</dbReference>
<feature type="transmembrane region" description="Helical" evidence="7">
    <location>
        <begin position="9"/>
        <end position="26"/>
    </location>
</feature>
<name>A0A927F7H7_9BACT</name>
<proteinExistence type="inferred from homology"/>
<evidence type="ECO:0000313" key="8">
    <source>
        <dbReference type="EMBL" id="MBD5779897.1"/>
    </source>
</evidence>
<keyword evidence="4 7" id="KW-0812">Transmembrane</keyword>
<keyword evidence="3" id="KW-1003">Cell membrane</keyword>
<evidence type="ECO:0000256" key="6">
    <source>
        <dbReference type="ARBA" id="ARBA00023136"/>
    </source>
</evidence>
<evidence type="ECO:0000256" key="5">
    <source>
        <dbReference type="ARBA" id="ARBA00022989"/>
    </source>
</evidence>
<reference evidence="8" key="1">
    <citation type="submission" date="2020-09" db="EMBL/GenBank/DDBJ databases">
        <title>Pelagicoccus enzymogenes sp. nov. with an EPS production, isolated from marine sediment.</title>
        <authorList>
            <person name="Feng X."/>
        </authorList>
    </citation>
    <scope>NUCLEOTIDE SEQUENCE</scope>
    <source>
        <strain evidence="8">NFK12</strain>
    </source>
</reference>
<feature type="transmembrane region" description="Helical" evidence="7">
    <location>
        <begin position="72"/>
        <end position="94"/>
    </location>
</feature>
<evidence type="ECO:0000256" key="3">
    <source>
        <dbReference type="ARBA" id="ARBA00022475"/>
    </source>
</evidence>
<evidence type="ECO:0000256" key="1">
    <source>
        <dbReference type="ARBA" id="ARBA00004651"/>
    </source>
</evidence>
<keyword evidence="5 7" id="KW-1133">Transmembrane helix</keyword>